<dbReference type="AlphaFoldDB" id="A0A0F9TRB1"/>
<sequence length="85" mass="9850">MSGKWGIGSYDTTIDRIHTSWDEATKVFTFEWDLSQDQEKPHTHYEKEMLGLQRFMWGHMCSVACSTIKEASWWSNAPYRMAGGA</sequence>
<dbReference type="EMBL" id="LAZR01000183">
    <property type="protein sequence ID" value="KKN83600.1"/>
    <property type="molecule type" value="Genomic_DNA"/>
</dbReference>
<accession>A0A0F9TRB1</accession>
<gene>
    <name evidence="1" type="ORF">LCGC14_0298400</name>
</gene>
<organism evidence="1">
    <name type="scientific">marine sediment metagenome</name>
    <dbReference type="NCBI Taxonomy" id="412755"/>
    <lineage>
        <taxon>unclassified sequences</taxon>
        <taxon>metagenomes</taxon>
        <taxon>ecological metagenomes</taxon>
    </lineage>
</organism>
<evidence type="ECO:0000313" key="1">
    <source>
        <dbReference type="EMBL" id="KKN83600.1"/>
    </source>
</evidence>
<protein>
    <submittedName>
        <fullName evidence="1">Uncharacterized protein</fullName>
    </submittedName>
</protein>
<reference evidence="1" key="1">
    <citation type="journal article" date="2015" name="Nature">
        <title>Complex archaea that bridge the gap between prokaryotes and eukaryotes.</title>
        <authorList>
            <person name="Spang A."/>
            <person name="Saw J.H."/>
            <person name="Jorgensen S.L."/>
            <person name="Zaremba-Niedzwiedzka K."/>
            <person name="Martijn J."/>
            <person name="Lind A.E."/>
            <person name="van Eijk R."/>
            <person name="Schleper C."/>
            <person name="Guy L."/>
            <person name="Ettema T.J."/>
        </authorList>
    </citation>
    <scope>NUCLEOTIDE SEQUENCE</scope>
</reference>
<name>A0A0F9TRB1_9ZZZZ</name>
<proteinExistence type="predicted"/>
<comment type="caution">
    <text evidence="1">The sequence shown here is derived from an EMBL/GenBank/DDBJ whole genome shotgun (WGS) entry which is preliminary data.</text>
</comment>